<keyword evidence="3" id="KW-1185">Reference proteome</keyword>
<protein>
    <submittedName>
        <fullName evidence="2">Uncharacterized protein</fullName>
    </submittedName>
</protein>
<organism evidence="2 3">
    <name type="scientific">Pristionchus pacificus</name>
    <name type="common">Parasitic nematode worm</name>
    <dbReference type="NCBI Taxonomy" id="54126"/>
    <lineage>
        <taxon>Eukaryota</taxon>
        <taxon>Metazoa</taxon>
        <taxon>Ecdysozoa</taxon>
        <taxon>Nematoda</taxon>
        <taxon>Chromadorea</taxon>
        <taxon>Rhabditida</taxon>
        <taxon>Rhabditina</taxon>
        <taxon>Diplogasteromorpha</taxon>
        <taxon>Diplogasteroidea</taxon>
        <taxon>Neodiplogasteridae</taxon>
        <taxon>Pristionchus</taxon>
    </lineage>
</organism>
<sequence length="233" mass="26488">MKERELVEDFIFQRKTPLHAKIFELAETLEKTVGWSARRKGKETRKVQRASRRARAEPPKSREQAEDSADDSDVIFVECDDPDDVQVLEDMRTIESNNDQILKEQTETIGADSDVIFSESGDLDGTGLLEEVDAEIIAHQSEATDDEEVSRIETEPAIYDEPPLGSIDDKPLFYSDSNDSEIFTEDTEFERDVIVKREDVDAVSGWNDTPFDHLEGMGNAAMDAEEARYYEKK</sequence>
<feature type="region of interest" description="Disordered" evidence="1">
    <location>
        <begin position="36"/>
        <end position="73"/>
    </location>
</feature>
<dbReference type="AlphaFoldDB" id="A0A2A6CVC1"/>
<proteinExistence type="predicted"/>
<dbReference type="EnsemblMetazoa" id="PPA33708.1">
    <property type="protein sequence ID" value="PPA33708.1"/>
    <property type="gene ID" value="WBGene00272077"/>
</dbReference>
<dbReference type="Proteomes" id="UP000005239">
    <property type="component" value="Unassembled WGS sequence"/>
</dbReference>
<feature type="compositionally biased region" description="Basic residues" evidence="1">
    <location>
        <begin position="37"/>
        <end position="53"/>
    </location>
</feature>
<name>A0A2A6CVC1_PRIPA</name>
<gene>
    <name evidence="2" type="primary">WBGene00272077</name>
</gene>
<evidence type="ECO:0000313" key="2">
    <source>
        <dbReference type="EnsemblMetazoa" id="PPA33708.1"/>
    </source>
</evidence>
<feature type="compositionally biased region" description="Basic and acidic residues" evidence="1">
    <location>
        <begin position="54"/>
        <end position="65"/>
    </location>
</feature>
<evidence type="ECO:0000256" key="1">
    <source>
        <dbReference type="SAM" id="MobiDB-lite"/>
    </source>
</evidence>
<reference evidence="3" key="1">
    <citation type="journal article" date="2008" name="Nat. Genet.">
        <title>The Pristionchus pacificus genome provides a unique perspective on nematode lifestyle and parasitism.</title>
        <authorList>
            <person name="Dieterich C."/>
            <person name="Clifton S.W."/>
            <person name="Schuster L.N."/>
            <person name="Chinwalla A."/>
            <person name="Delehaunty K."/>
            <person name="Dinkelacker I."/>
            <person name="Fulton L."/>
            <person name="Fulton R."/>
            <person name="Godfrey J."/>
            <person name="Minx P."/>
            <person name="Mitreva M."/>
            <person name="Roeseler W."/>
            <person name="Tian H."/>
            <person name="Witte H."/>
            <person name="Yang S.P."/>
            <person name="Wilson R.K."/>
            <person name="Sommer R.J."/>
        </authorList>
    </citation>
    <scope>NUCLEOTIDE SEQUENCE [LARGE SCALE GENOMIC DNA]</scope>
    <source>
        <strain evidence="3">PS312</strain>
    </source>
</reference>
<evidence type="ECO:0000313" key="3">
    <source>
        <dbReference type="Proteomes" id="UP000005239"/>
    </source>
</evidence>
<accession>A0A2A6CVC1</accession>
<reference evidence="2" key="2">
    <citation type="submission" date="2022-06" db="UniProtKB">
        <authorList>
            <consortium name="EnsemblMetazoa"/>
        </authorList>
    </citation>
    <scope>IDENTIFICATION</scope>
    <source>
        <strain evidence="2">PS312</strain>
    </source>
</reference>
<accession>A0A8R1ULU0</accession>